<proteinExistence type="predicted"/>
<protein>
    <submittedName>
        <fullName evidence="1">Uncharacterized protein</fullName>
    </submittedName>
</protein>
<dbReference type="EMBL" id="JBFXLT010000019">
    <property type="protein sequence ID" value="KAL2817180.1"/>
    <property type="molecule type" value="Genomic_DNA"/>
</dbReference>
<reference evidence="1 2" key="1">
    <citation type="submission" date="2024-07" db="EMBL/GenBank/DDBJ databases">
        <title>Section-level genome sequencing and comparative genomics of Aspergillus sections Usti and Cavernicolus.</title>
        <authorList>
            <consortium name="Lawrence Berkeley National Laboratory"/>
            <person name="Nybo J.L."/>
            <person name="Vesth T.C."/>
            <person name="Theobald S."/>
            <person name="Frisvad J.C."/>
            <person name="Larsen T.O."/>
            <person name="Kjaerboelling I."/>
            <person name="Rothschild-Mancinelli K."/>
            <person name="Lyhne E.K."/>
            <person name="Kogle M.E."/>
            <person name="Barry K."/>
            <person name="Clum A."/>
            <person name="Na H."/>
            <person name="Ledsgaard L."/>
            <person name="Lin J."/>
            <person name="Lipzen A."/>
            <person name="Kuo A."/>
            <person name="Riley R."/>
            <person name="Mondo S."/>
            <person name="Labutti K."/>
            <person name="Haridas S."/>
            <person name="Pangalinan J."/>
            <person name="Salamov A.A."/>
            <person name="Simmons B.A."/>
            <person name="Magnuson J.K."/>
            <person name="Chen J."/>
            <person name="Drula E."/>
            <person name="Henrissat B."/>
            <person name="Wiebenga A."/>
            <person name="Lubbers R.J."/>
            <person name="Gomes A.C."/>
            <person name="Makela M.R."/>
            <person name="Stajich J."/>
            <person name="Grigoriev I.V."/>
            <person name="Mortensen U.H."/>
            <person name="De Vries R.P."/>
            <person name="Baker S.E."/>
            <person name="Andersen M.R."/>
        </authorList>
    </citation>
    <scope>NUCLEOTIDE SEQUENCE [LARGE SCALE GENOMIC DNA]</scope>
    <source>
        <strain evidence="1 2">CBS 588.65</strain>
    </source>
</reference>
<evidence type="ECO:0000313" key="1">
    <source>
        <dbReference type="EMBL" id="KAL2817180.1"/>
    </source>
</evidence>
<organism evidence="1 2">
    <name type="scientific">Aspergillus granulosus</name>
    <dbReference type="NCBI Taxonomy" id="176169"/>
    <lineage>
        <taxon>Eukaryota</taxon>
        <taxon>Fungi</taxon>
        <taxon>Dikarya</taxon>
        <taxon>Ascomycota</taxon>
        <taxon>Pezizomycotina</taxon>
        <taxon>Eurotiomycetes</taxon>
        <taxon>Eurotiomycetidae</taxon>
        <taxon>Eurotiales</taxon>
        <taxon>Aspergillaceae</taxon>
        <taxon>Aspergillus</taxon>
        <taxon>Aspergillus subgen. Nidulantes</taxon>
    </lineage>
</organism>
<name>A0ABR4HNX3_9EURO</name>
<accession>A0ABR4HNX3</accession>
<evidence type="ECO:0000313" key="2">
    <source>
        <dbReference type="Proteomes" id="UP001610334"/>
    </source>
</evidence>
<keyword evidence="2" id="KW-1185">Reference proteome</keyword>
<sequence>MLPFPTKSLGNHLRYVATRTWGFVIYRTTYTPYSHQRFPQIVEILNSCIRSEIFTEYASYAYDIHGRPIDCRALYDLIWARHRPVIMDNPAKFNRISLEAVRSHFESWVGPEEDVDPNRQTAQTHACLVVDEEVLNVLSDVKPLPEDVSVEYLMPATWWVKSVEAYPDLEDDPLEVWDGTLKVPIRGLWHFWKMVDDPASMQELITKDGIYDV</sequence>
<dbReference type="Proteomes" id="UP001610334">
    <property type="component" value="Unassembled WGS sequence"/>
</dbReference>
<gene>
    <name evidence="1" type="ORF">BJX63DRAFT_386318</name>
</gene>
<comment type="caution">
    <text evidence="1">The sequence shown here is derived from an EMBL/GenBank/DDBJ whole genome shotgun (WGS) entry which is preliminary data.</text>
</comment>